<feature type="region of interest" description="Disordered" evidence="1">
    <location>
        <begin position="123"/>
        <end position="144"/>
    </location>
</feature>
<reference evidence="2 3" key="1">
    <citation type="journal article" date="2014" name="Genome Announc.">
        <title>Complete Genome Sequence of Hyphomicrobium nitrativorans Strain NL23, a Denitrifying Bacterium Isolated from Biofilm of a Methanol-Fed Denitrification System Treating Seawater at the Montreal Biodome.</title>
        <authorList>
            <person name="Martineau C."/>
            <person name="Villeneuve C."/>
            <person name="Mauffrey F."/>
            <person name="Villemur R."/>
        </authorList>
    </citation>
    <scope>NUCLEOTIDE SEQUENCE [LARGE SCALE GENOMIC DNA]</scope>
    <source>
        <strain evidence="2">NL23</strain>
    </source>
</reference>
<dbReference type="AlphaFoldDB" id="V5SIF2"/>
<evidence type="ECO:0000256" key="1">
    <source>
        <dbReference type="SAM" id="MobiDB-lite"/>
    </source>
</evidence>
<feature type="region of interest" description="Disordered" evidence="1">
    <location>
        <begin position="287"/>
        <end position="447"/>
    </location>
</feature>
<feature type="compositionally biased region" description="Pro residues" evidence="1">
    <location>
        <begin position="376"/>
        <end position="394"/>
    </location>
</feature>
<organism evidence="2 3">
    <name type="scientific">Hyphomicrobium nitrativorans NL23</name>
    <dbReference type="NCBI Taxonomy" id="1029756"/>
    <lineage>
        <taxon>Bacteria</taxon>
        <taxon>Pseudomonadati</taxon>
        <taxon>Pseudomonadota</taxon>
        <taxon>Alphaproteobacteria</taxon>
        <taxon>Hyphomicrobiales</taxon>
        <taxon>Hyphomicrobiaceae</taxon>
        <taxon>Hyphomicrobium</taxon>
    </lineage>
</organism>
<sequence>MLPGSTGSAGSTGNDRSQHKTLPVAAELDRADAPPGAVRKVGDESPARASVVEKQRDRSRERRVPHVALVAVGILAAVAVGPGGTSVPQEGRRVASIVPATLAQPARGEASAVRAQPVEHAVEAAPSAPPGEHALQEREPAKERPAADALIFKNATLCTGTRCNTLLVHRPYETLRPMLQPALGRAAGIAETAVGDEFHVIAQDVVLKTPAPAETAFSTSEEKPDVPHGAEDADKRVLEIPLDALGEVEFVLLPESGQDTSRARVALRQRDGGEIARFDLKIDQTLISRLPQGENESEERRPLENDEERHGGADDEGADPEKPAVDAPPVPRTKKRAPRAERKSAPRRARTTQPVKQSEKKDSLSARAPTQRASATPPPRGLFPLQPLPSPPSKPASQRAAPAMEKKRDPEVSSNDLASQPTPRTVGRPPGFETLMSLGGGFAVEPP</sequence>
<feature type="compositionally biased region" description="Polar residues" evidence="1">
    <location>
        <begin position="1"/>
        <end position="15"/>
    </location>
</feature>
<feature type="compositionally biased region" description="Gly residues" evidence="1">
    <location>
        <begin position="438"/>
        <end position="447"/>
    </location>
</feature>
<name>V5SIF2_9HYPH</name>
<dbReference type="HOGENOM" id="CLU_612204_0_0_5"/>
<dbReference type="KEGG" id="hni:W911_13070"/>
<feature type="compositionally biased region" description="Basic and acidic residues" evidence="1">
    <location>
        <begin position="134"/>
        <end position="144"/>
    </location>
</feature>
<feature type="compositionally biased region" description="Polar residues" evidence="1">
    <location>
        <begin position="412"/>
        <end position="423"/>
    </location>
</feature>
<dbReference type="PATRIC" id="fig|1029756.8.peg.2720"/>
<feature type="compositionally biased region" description="Basic and acidic residues" evidence="1">
    <location>
        <begin position="40"/>
        <end position="62"/>
    </location>
</feature>
<evidence type="ECO:0000313" key="3">
    <source>
        <dbReference type="Proteomes" id="UP000018542"/>
    </source>
</evidence>
<accession>V5SIF2</accession>
<proteinExistence type="predicted"/>
<dbReference type="Proteomes" id="UP000018542">
    <property type="component" value="Chromosome"/>
</dbReference>
<gene>
    <name evidence="2" type="ORF">W911_13070</name>
</gene>
<feature type="region of interest" description="Disordered" evidence="1">
    <location>
        <begin position="1"/>
        <end position="62"/>
    </location>
</feature>
<feature type="compositionally biased region" description="Basic and acidic residues" evidence="1">
    <location>
        <begin position="298"/>
        <end position="324"/>
    </location>
</feature>
<keyword evidence="3" id="KW-1185">Reference proteome</keyword>
<protein>
    <submittedName>
        <fullName evidence="2">Uncharacterized protein</fullName>
    </submittedName>
</protein>
<dbReference type="EMBL" id="CP006912">
    <property type="protein sequence ID" value="AHB50282.1"/>
    <property type="molecule type" value="Genomic_DNA"/>
</dbReference>
<evidence type="ECO:0000313" key="2">
    <source>
        <dbReference type="EMBL" id="AHB50282.1"/>
    </source>
</evidence>